<dbReference type="Proteomes" id="UP000515153">
    <property type="component" value="Unplaced"/>
</dbReference>
<dbReference type="AlphaFoldDB" id="A0A6P8BA49"/>
<evidence type="ECO:0000256" key="1">
    <source>
        <dbReference type="SAM" id="MobiDB-lite"/>
    </source>
</evidence>
<sequence length="651" mass="72676">MATARPRICHICSVTTCFRNFCHSCGHALCPTCLCEIPTDAADTHKAFVANNYAHPAMEGGVEYISHDRTPPGEPTAVEYASTARSLLANPEGVKSQMPAGGGERLAPNFYFLPWFNPIKQLGGSLSNNPFILADQKMARISAQAESTPNINERVAASESRHMSRWHGTDAESLAEPLRKYQHRHDEKRKVEDNDEGRWSFTPETIEIRSKLSSPIHPKAPTKAVKPRHEEWGYIQGTGDENTPGNSGILAEPGVSRRPDSEQSREILLRKTSRGFVPVDSRSQSYCSVDEQPLLGVEEAPTSHTPESEMLRAEKVDRHVKAADVAPVVDSKTALKWLQNGNDHTTAPSTVESFTTAFQAHPNPRFLGKRHSPASSETRIRREVDSISMRRRSKGSDYPDTSLEPSTSVRSRQDTQATVRLVGEGKDKDAFESYGAEPSLVSAQLDRKQRLQQAREQIYALGQSFQELQQTIELRNKQASGGYKKISDENGRQTSEQTLERERLTPAALNPGLGRGRQQLTPRAEPEQRLDVVENESDEKARFEEQLDAIHRQQQHHTLNEGPTVSNEINDAYYDDNHECIWKARYLALSTEVHQLREMMSERQSLSSASAKAVASGIEDTDSNFGLEGLTIVMHLKGKDDLVINTDLRER</sequence>
<feature type="region of interest" description="Disordered" evidence="1">
    <location>
        <begin position="236"/>
        <end position="262"/>
    </location>
</feature>
<dbReference type="KEGG" id="pgri:PgNI_03132"/>
<reference evidence="3" key="3">
    <citation type="submission" date="2025-08" db="UniProtKB">
        <authorList>
            <consortium name="RefSeq"/>
        </authorList>
    </citation>
    <scope>IDENTIFICATION</scope>
    <source>
        <strain evidence="3">NI907</strain>
    </source>
</reference>
<keyword evidence="2" id="KW-1185">Reference proteome</keyword>
<feature type="region of interest" description="Disordered" evidence="1">
    <location>
        <begin position="362"/>
        <end position="415"/>
    </location>
</feature>
<dbReference type="RefSeq" id="XP_030984052.1">
    <property type="nucleotide sequence ID" value="XM_031123187.1"/>
</dbReference>
<accession>A0A6P8BA49</accession>
<reference evidence="3" key="1">
    <citation type="journal article" date="2019" name="Mol. Biol. Evol.">
        <title>Blast fungal genomes show frequent chromosomal changes, gene gains and losses, and effector gene turnover.</title>
        <authorList>
            <person name="Gomez Luciano L.B."/>
            <person name="Jason Tsai I."/>
            <person name="Chuma I."/>
            <person name="Tosa Y."/>
            <person name="Chen Y.H."/>
            <person name="Li J.Y."/>
            <person name="Li M.Y."/>
            <person name="Jade Lu M.Y."/>
            <person name="Nakayashiki H."/>
            <person name="Li W.H."/>
        </authorList>
    </citation>
    <scope>NUCLEOTIDE SEQUENCE</scope>
    <source>
        <strain evidence="3">NI907</strain>
    </source>
</reference>
<reference evidence="3" key="2">
    <citation type="submission" date="2019-10" db="EMBL/GenBank/DDBJ databases">
        <authorList>
            <consortium name="NCBI Genome Project"/>
        </authorList>
    </citation>
    <scope>NUCLEOTIDE SEQUENCE</scope>
    <source>
        <strain evidence="3">NI907</strain>
    </source>
</reference>
<feature type="region of interest" description="Disordered" evidence="1">
    <location>
        <begin position="506"/>
        <end position="525"/>
    </location>
</feature>
<name>A0A6P8BA49_PYRGI</name>
<feature type="compositionally biased region" description="Polar residues" evidence="1">
    <location>
        <begin position="403"/>
        <end position="415"/>
    </location>
</feature>
<proteinExistence type="predicted"/>
<dbReference type="GeneID" id="41958097"/>
<organism evidence="2 3">
    <name type="scientific">Pyricularia grisea</name>
    <name type="common">Crabgrass-specific blast fungus</name>
    <name type="synonym">Magnaporthe grisea</name>
    <dbReference type="NCBI Taxonomy" id="148305"/>
    <lineage>
        <taxon>Eukaryota</taxon>
        <taxon>Fungi</taxon>
        <taxon>Dikarya</taxon>
        <taxon>Ascomycota</taxon>
        <taxon>Pezizomycotina</taxon>
        <taxon>Sordariomycetes</taxon>
        <taxon>Sordariomycetidae</taxon>
        <taxon>Magnaporthales</taxon>
        <taxon>Pyriculariaceae</taxon>
        <taxon>Pyricularia</taxon>
    </lineage>
</organism>
<evidence type="ECO:0000313" key="2">
    <source>
        <dbReference type="Proteomes" id="UP000515153"/>
    </source>
</evidence>
<gene>
    <name evidence="3" type="ORF">PgNI_03132</name>
</gene>
<protein>
    <submittedName>
        <fullName evidence="3">Uncharacterized protein</fullName>
    </submittedName>
</protein>
<evidence type="ECO:0000313" key="3">
    <source>
        <dbReference type="RefSeq" id="XP_030984052.1"/>
    </source>
</evidence>